<evidence type="ECO:0000313" key="2">
    <source>
        <dbReference type="Proteomes" id="UP001237780"/>
    </source>
</evidence>
<name>A0ABU0S6E9_9HYPH</name>
<proteinExistence type="predicted"/>
<comment type="caution">
    <text evidence="1">The sequence shown here is derived from an EMBL/GenBank/DDBJ whole genome shotgun (WGS) entry which is preliminary data.</text>
</comment>
<keyword evidence="2" id="KW-1185">Reference proteome</keyword>
<dbReference type="EMBL" id="JAUSZT010000002">
    <property type="protein sequence ID" value="MDQ0996096.1"/>
    <property type="molecule type" value="Genomic_DNA"/>
</dbReference>
<evidence type="ECO:0000313" key="1">
    <source>
        <dbReference type="EMBL" id="MDQ0996096.1"/>
    </source>
</evidence>
<gene>
    <name evidence="1" type="ORF">QFZ34_001273</name>
</gene>
<sequence>MAHWPTCLKAFLDNRKKANDRRRWFLSILNKPELLRDIGTDPHSARRLAGGLYSRWRQTWL</sequence>
<organism evidence="1 2">
    <name type="scientific">Phyllobacterium ifriqiyense</name>
    <dbReference type="NCBI Taxonomy" id="314238"/>
    <lineage>
        <taxon>Bacteria</taxon>
        <taxon>Pseudomonadati</taxon>
        <taxon>Pseudomonadota</taxon>
        <taxon>Alphaproteobacteria</taxon>
        <taxon>Hyphomicrobiales</taxon>
        <taxon>Phyllobacteriaceae</taxon>
        <taxon>Phyllobacterium</taxon>
    </lineage>
</organism>
<dbReference type="Proteomes" id="UP001237780">
    <property type="component" value="Unassembled WGS sequence"/>
</dbReference>
<protein>
    <recommendedName>
        <fullName evidence="3">DUF1127 domain-containing protein</fullName>
    </recommendedName>
</protein>
<reference evidence="1 2" key="1">
    <citation type="submission" date="2023-07" db="EMBL/GenBank/DDBJ databases">
        <title>Comparative genomics of wheat-associated soil bacteria to identify genetic determinants of phenazine resistance.</title>
        <authorList>
            <person name="Mouncey N."/>
        </authorList>
    </citation>
    <scope>NUCLEOTIDE SEQUENCE [LARGE SCALE GENOMIC DNA]</scope>
    <source>
        <strain evidence="1 2">W4I11</strain>
    </source>
</reference>
<evidence type="ECO:0008006" key="3">
    <source>
        <dbReference type="Google" id="ProtNLM"/>
    </source>
</evidence>
<accession>A0ABU0S6E9</accession>